<gene>
    <name evidence="2" type="ORF">KF715C_ch34180</name>
</gene>
<evidence type="ECO:0000259" key="1">
    <source>
        <dbReference type="Pfam" id="PF18406"/>
    </source>
</evidence>
<dbReference type="Proteomes" id="UP000218731">
    <property type="component" value="Chromosome 1"/>
</dbReference>
<dbReference type="AlphaFoldDB" id="A0A1L7NET7"/>
<proteinExistence type="predicted"/>
<evidence type="ECO:0000313" key="2">
    <source>
        <dbReference type="EMBL" id="BAW23991.1"/>
    </source>
</evidence>
<dbReference type="Pfam" id="PF18406">
    <property type="entry name" value="DUF1281_C"/>
    <property type="match status" value="1"/>
</dbReference>
<reference evidence="2 3" key="1">
    <citation type="submission" date="2015-11" db="EMBL/GenBank/DDBJ databases">
        <title>Complete genome sequencing of a biphenyl-degrading bacterium, Pseudomonas putida KF715 (=NBRC110667).</title>
        <authorList>
            <person name="Suenaga H."/>
            <person name="Fujihara N."/>
            <person name="Watanabe T."/>
            <person name="Hirose J."/>
            <person name="Kimura N."/>
            <person name="Yamazoe A."/>
            <person name="Hosoyama A."/>
            <person name="Shimodaira J."/>
            <person name="Furukawa K."/>
        </authorList>
    </citation>
    <scope>NUCLEOTIDE SEQUENCE [LARGE SCALE GENOMIC DNA]</scope>
    <source>
        <strain evidence="2 3">KF715</strain>
    </source>
</reference>
<dbReference type="RefSeq" id="WP_096426305.1">
    <property type="nucleotide sequence ID" value="NZ_AP015029.1"/>
</dbReference>
<name>A0A1L7NET7_PSEPU</name>
<feature type="domain" description="YubB ferredoxin-like" evidence="1">
    <location>
        <begin position="112"/>
        <end position="194"/>
    </location>
</feature>
<protein>
    <recommendedName>
        <fullName evidence="1">YubB ferredoxin-like domain-containing protein</fullName>
    </recommendedName>
</protein>
<evidence type="ECO:0000313" key="3">
    <source>
        <dbReference type="Proteomes" id="UP000218731"/>
    </source>
</evidence>
<sequence length="214" mass="24021">MPNWVTNKVKAPQEVIQAMLNEEGRIDFGKIISFEGEFPWNGVIGDAETAAEHVLRVPVSDHPLVGAMQLESRNRVDLSKLSDESFEQFVQMLRNHRKTGFMHSMDFARSAWGTKWNACEPKVDGPESASFETAWSFPEPIFLKLSSMFPEATIVLTYADEDIGSNCGTVTFKGGEAVSRDESAGWNSMSEADQQKWQAFAYEVKGWESEPDED</sequence>
<dbReference type="InterPro" id="IPR041329">
    <property type="entry name" value="YubB_C"/>
</dbReference>
<organism evidence="2 3">
    <name type="scientific">Pseudomonas putida</name>
    <name type="common">Arthrobacter siderocapsulatus</name>
    <dbReference type="NCBI Taxonomy" id="303"/>
    <lineage>
        <taxon>Bacteria</taxon>
        <taxon>Pseudomonadati</taxon>
        <taxon>Pseudomonadota</taxon>
        <taxon>Gammaproteobacteria</taxon>
        <taxon>Pseudomonadales</taxon>
        <taxon>Pseudomonadaceae</taxon>
        <taxon>Pseudomonas</taxon>
    </lineage>
</organism>
<accession>A0A1L7NET7</accession>
<dbReference type="EMBL" id="AP015029">
    <property type="protein sequence ID" value="BAW23991.1"/>
    <property type="molecule type" value="Genomic_DNA"/>
</dbReference>